<evidence type="ECO:0000256" key="1">
    <source>
        <dbReference type="SAM" id="MobiDB-lite"/>
    </source>
</evidence>
<feature type="compositionally biased region" description="Polar residues" evidence="1">
    <location>
        <begin position="142"/>
        <end position="151"/>
    </location>
</feature>
<comment type="caution">
    <text evidence="2">The sequence shown here is derived from an EMBL/GenBank/DDBJ whole genome shotgun (WGS) entry which is preliminary data.</text>
</comment>
<sequence>MSHFTLSPHKKRSRDHDELGGDEWRSGKKARQVPSPDSDRSTNPFSFPPRSLSVPSRFPNHTFTITPTASDPESPSSTVSEAGSSPDSGVDMDMDMDVDMNDDRDYPMGRSHSPDFTRPWPPKPRISHRAHIKQPKRRLPVPTNSHYTYQPPTHDRSSSLEPGHTADQDPERRLPSPVSTNTTGTTTPTTLTGSQLSQLNVSGDHHDGMDVDPSTTNSNSSNSSNGIDPYPHFLQRAESLALATDPTTWPREARKSGRARSGAVGGDRTASIKFSMGFREDCDLCRTKAPGHFNHILPA</sequence>
<gene>
    <name evidence="2" type="ORF">B0A49_00917</name>
</gene>
<organism evidence="2 3">
    <name type="scientific">Cryomyces minteri</name>
    <dbReference type="NCBI Taxonomy" id="331657"/>
    <lineage>
        <taxon>Eukaryota</taxon>
        <taxon>Fungi</taxon>
        <taxon>Dikarya</taxon>
        <taxon>Ascomycota</taxon>
        <taxon>Pezizomycotina</taxon>
        <taxon>Dothideomycetes</taxon>
        <taxon>Dothideomycetes incertae sedis</taxon>
        <taxon>Cryomyces</taxon>
    </lineage>
</organism>
<feature type="compositionally biased region" description="Basic residues" evidence="1">
    <location>
        <begin position="125"/>
        <end position="139"/>
    </location>
</feature>
<name>A0A4U0XRR7_9PEZI</name>
<proteinExistence type="predicted"/>
<dbReference type="STRING" id="331657.A0A4U0XRR7"/>
<reference evidence="2 3" key="1">
    <citation type="submission" date="2017-03" db="EMBL/GenBank/DDBJ databases">
        <title>Genomes of endolithic fungi from Antarctica.</title>
        <authorList>
            <person name="Coleine C."/>
            <person name="Masonjones S."/>
            <person name="Stajich J.E."/>
        </authorList>
    </citation>
    <scope>NUCLEOTIDE SEQUENCE [LARGE SCALE GENOMIC DNA]</scope>
    <source>
        <strain evidence="2 3">CCFEE 5187</strain>
    </source>
</reference>
<feature type="region of interest" description="Disordered" evidence="1">
    <location>
        <begin position="245"/>
        <end position="266"/>
    </location>
</feature>
<feature type="compositionally biased region" description="Low complexity" evidence="1">
    <location>
        <begin position="179"/>
        <end position="200"/>
    </location>
</feature>
<dbReference type="OrthoDB" id="2446291at2759"/>
<protein>
    <submittedName>
        <fullName evidence="2">Uncharacterized protein</fullName>
    </submittedName>
</protein>
<feature type="compositionally biased region" description="Basic and acidic residues" evidence="1">
    <location>
        <begin position="153"/>
        <end position="174"/>
    </location>
</feature>
<feature type="compositionally biased region" description="Basic and acidic residues" evidence="1">
    <location>
        <begin position="101"/>
        <end position="115"/>
    </location>
</feature>
<evidence type="ECO:0000313" key="2">
    <source>
        <dbReference type="EMBL" id="TKA79257.1"/>
    </source>
</evidence>
<dbReference type="Proteomes" id="UP000308768">
    <property type="component" value="Unassembled WGS sequence"/>
</dbReference>
<feature type="compositionally biased region" description="Polar residues" evidence="1">
    <location>
        <begin position="59"/>
        <end position="87"/>
    </location>
</feature>
<keyword evidence="3" id="KW-1185">Reference proteome</keyword>
<feature type="compositionally biased region" description="Acidic residues" evidence="1">
    <location>
        <begin position="90"/>
        <end position="100"/>
    </location>
</feature>
<feature type="region of interest" description="Disordered" evidence="1">
    <location>
        <begin position="1"/>
        <end position="231"/>
    </location>
</feature>
<evidence type="ECO:0000313" key="3">
    <source>
        <dbReference type="Proteomes" id="UP000308768"/>
    </source>
</evidence>
<feature type="compositionally biased region" description="Basic and acidic residues" evidence="1">
    <location>
        <begin position="14"/>
        <end position="26"/>
    </location>
</feature>
<accession>A0A4U0XRR7</accession>
<dbReference type="AlphaFoldDB" id="A0A4U0XRR7"/>
<feature type="compositionally biased region" description="Low complexity" evidence="1">
    <location>
        <begin position="214"/>
        <end position="225"/>
    </location>
</feature>
<dbReference type="EMBL" id="NAJN01000107">
    <property type="protein sequence ID" value="TKA79257.1"/>
    <property type="molecule type" value="Genomic_DNA"/>
</dbReference>